<dbReference type="Gene3D" id="1.10.287.2500">
    <property type="match status" value="1"/>
</dbReference>
<sequence>MNLDISKQHLILLVSALNDAIKYNEGFLRSETIKDISDYEDHLLCLENCQGWLEDEYKRLRETNSDLMEYEKIIGI</sequence>
<name>A0ABV2BV58_9GAMM</name>
<protein>
    <submittedName>
        <fullName evidence="1">Uncharacterized protein</fullName>
    </submittedName>
</protein>
<comment type="caution">
    <text evidence="1">The sequence shown here is derived from an EMBL/GenBank/DDBJ whole genome shotgun (WGS) entry which is preliminary data.</text>
</comment>
<reference evidence="1 2" key="1">
    <citation type="submission" date="2024-06" db="EMBL/GenBank/DDBJ databases">
        <authorList>
            <person name="Li F."/>
        </authorList>
    </citation>
    <scope>NUCLEOTIDE SEQUENCE [LARGE SCALE GENOMIC DNA]</scope>
    <source>
        <strain evidence="1 2">GXAS 311</strain>
    </source>
</reference>
<evidence type="ECO:0000313" key="1">
    <source>
        <dbReference type="EMBL" id="MET1255839.1"/>
    </source>
</evidence>
<dbReference type="Proteomes" id="UP001548189">
    <property type="component" value="Unassembled WGS sequence"/>
</dbReference>
<dbReference type="InterPro" id="IPR053756">
    <property type="entry name" value="Toxin_immunity_effector"/>
</dbReference>
<dbReference type="EMBL" id="JBEVCJ010000014">
    <property type="protein sequence ID" value="MET1255839.1"/>
    <property type="molecule type" value="Genomic_DNA"/>
</dbReference>
<evidence type="ECO:0000313" key="2">
    <source>
        <dbReference type="Proteomes" id="UP001548189"/>
    </source>
</evidence>
<gene>
    <name evidence="1" type="ORF">ABVT43_11935</name>
</gene>
<keyword evidence="2" id="KW-1185">Reference proteome</keyword>
<organism evidence="1 2">
    <name type="scientific">Aliikangiella maris</name>
    <dbReference type="NCBI Taxonomy" id="3162458"/>
    <lineage>
        <taxon>Bacteria</taxon>
        <taxon>Pseudomonadati</taxon>
        <taxon>Pseudomonadota</taxon>
        <taxon>Gammaproteobacteria</taxon>
        <taxon>Oceanospirillales</taxon>
        <taxon>Pleioneaceae</taxon>
        <taxon>Aliikangiella</taxon>
    </lineage>
</organism>
<accession>A0ABV2BV58</accession>
<proteinExistence type="predicted"/>